<dbReference type="Gene3D" id="2.10.70.10">
    <property type="entry name" value="Complement Module, domain 1"/>
    <property type="match status" value="1"/>
</dbReference>
<evidence type="ECO:0000256" key="1">
    <source>
        <dbReference type="SAM" id="MobiDB-lite"/>
    </source>
</evidence>
<feature type="region of interest" description="Disordered" evidence="1">
    <location>
        <begin position="632"/>
        <end position="662"/>
    </location>
</feature>
<dbReference type="EMBL" id="OB796529">
    <property type="protein sequence ID" value="CAD7433535.1"/>
    <property type="molecule type" value="Genomic_DNA"/>
</dbReference>
<feature type="compositionally biased region" description="Low complexity" evidence="1">
    <location>
        <begin position="519"/>
        <end position="528"/>
    </location>
</feature>
<organism evidence="3">
    <name type="scientific">Timema monikensis</name>
    <dbReference type="NCBI Taxonomy" id="170555"/>
    <lineage>
        <taxon>Eukaryota</taxon>
        <taxon>Metazoa</taxon>
        <taxon>Ecdysozoa</taxon>
        <taxon>Arthropoda</taxon>
        <taxon>Hexapoda</taxon>
        <taxon>Insecta</taxon>
        <taxon>Pterygota</taxon>
        <taxon>Neoptera</taxon>
        <taxon>Polyneoptera</taxon>
        <taxon>Phasmatodea</taxon>
        <taxon>Timematodea</taxon>
        <taxon>Timematoidea</taxon>
        <taxon>Timematidae</taxon>
        <taxon>Timema</taxon>
    </lineage>
</organism>
<feature type="compositionally biased region" description="Polar residues" evidence="1">
    <location>
        <begin position="816"/>
        <end position="837"/>
    </location>
</feature>
<dbReference type="PROSITE" id="PS50184">
    <property type="entry name" value="VWFC_2"/>
    <property type="match status" value="1"/>
</dbReference>
<feature type="region of interest" description="Disordered" evidence="1">
    <location>
        <begin position="507"/>
        <end position="573"/>
    </location>
</feature>
<dbReference type="InterPro" id="IPR001007">
    <property type="entry name" value="VWF_dom"/>
</dbReference>
<dbReference type="Pfam" id="PF23334">
    <property type="entry name" value="VWC2L_2nd"/>
    <property type="match status" value="1"/>
</dbReference>
<feature type="compositionally biased region" description="Polar residues" evidence="1">
    <location>
        <begin position="186"/>
        <end position="206"/>
    </location>
</feature>
<feature type="compositionally biased region" description="Basic and acidic residues" evidence="1">
    <location>
        <begin position="552"/>
        <end position="562"/>
    </location>
</feature>
<sequence length="1312" mass="143276">MVGQTNDVLLFPVAVPINRQVGLSSNVYMERRNDSMGNQQNVCMIDDVMYYDGDTIPTSSPCEHCVCRPPGFACDSLICEKRPGCRSVQRSNQCCAEYKCECEVNGRVYQNGERLEDPQSPCEVCYCQGGEMVCTVIECYKRKDCEAIKVPGVCCPKYDNCPPLDEATDNETTSSEEQSQDEYSTVSNIPTQQSASGEDAGNQTTSSEERNQETAESTSQQSFLKQATGNETPSSDGLSQEVDNSTEDLQSNKQEDHTASDMKTTLLGVVDIETSTISNHLYETNHTEEESTTFGDLEDLLNEPTITENLTEIKDTTLSNNIKDVPQEHKDQFYDFIKTDRPVQINQTFAFIKEETTSIDLGGMSTYSVTYTEYVPQDSSEKESNVKGTFYDQPAPITASQVKSSPTLSSYLERTILTLKEEVQNDQFQPTGDEAVTSHQSFSTMNTETGTEQLSSTTSVTLKDKHQYPSRNILEELEQDFYSGSGSGAPGSGMSSLEDQWSIPATSTEIHDSSDLSDTGNNTGSTTGHDYTSLDNSHEHTGETTTSTDLHNGTEDGLERFETAGPTSSSHTTISVGYGNTQFTTDSILAVIHSNNSLSSVTSLPNDEEGFQNDQVYSVGDESVTTRQSSLILNSDKTTETGTEQVSSTIYPTTSVTREDIHQYPSRNNILEELEQDFYSGSGSGAPGSGMSSLEDQWSIPATSTESNDSSDSSDTGNNTGSTTEHDYTSSDNSHEHTGETTTSTELHSETEDGLERFLTTVPTSSSDAMTSMGSGDTHFTPKSILDIIHSSNSLSSVTSLPNDQSTAMDTKETTNTRSSQGHETSNYESESSTHVTYSMGDVSSSSVVSQNNKQSANLIKSPSVESVETFSNSANDYLENMSQTDVPEIYETSSQIGDYTTESLVSTLLIEISTEGHEVLSNGHEILSKILDGITDKLLDQTTQASLNQDTTFDSTLYPTEIPSATTVKSETILEDMQNDQAPVPLESGTNESSSDFEGTVNNGTTLQSEEGLTSTEMVNVENNMEMGTKILPDIIELKSNKSGGLSMPENIIDNQTGSKKANETLPQEWLKKGDINYMVHSGDYSATDTTTTEVVLGEDMDNVATKNETLLTIKETNESQHYESTHTTTINEDVSTEQTSFSQTTEDTTYSTIIAENGSIATVVSEQEEEAVIIKNSVGNHDSNLVEESFSKIQEEGILALSNSSSQEHNLFNIESNVSSTSTESEMTTKTKEGGDGDQTFNKINTSNITESAHSQETMSERPNTDSEKVKAGLTAGIHREHKIEEDDLRLVQNFVSKLSYHQDYKDTPV</sequence>
<name>A0A7R9EGG5_9NEOP</name>
<evidence type="ECO:0000259" key="2">
    <source>
        <dbReference type="PROSITE" id="PS50184"/>
    </source>
</evidence>
<protein>
    <recommendedName>
        <fullName evidence="2">VWFC domain-containing protein</fullName>
    </recommendedName>
</protein>
<feature type="compositionally biased region" description="Low complexity" evidence="1">
    <location>
        <begin position="703"/>
        <end position="723"/>
    </location>
</feature>
<feature type="region of interest" description="Disordered" evidence="1">
    <location>
        <begin position="794"/>
        <end position="864"/>
    </location>
</feature>
<feature type="compositionally biased region" description="Basic and acidic residues" evidence="1">
    <location>
        <begin position="1261"/>
        <end position="1273"/>
    </location>
</feature>
<feature type="region of interest" description="Disordered" evidence="1">
    <location>
        <begin position="983"/>
        <end position="1008"/>
    </location>
</feature>
<feature type="compositionally biased region" description="Polar residues" evidence="1">
    <location>
        <begin position="989"/>
        <end position="1008"/>
    </location>
</feature>
<feature type="compositionally biased region" description="Polar residues" evidence="1">
    <location>
        <begin position="437"/>
        <end position="461"/>
    </location>
</feature>
<feature type="compositionally biased region" description="Low complexity" evidence="1">
    <location>
        <begin position="1219"/>
        <end position="1228"/>
    </location>
</feature>
<feature type="compositionally biased region" description="Polar residues" evidence="1">
    <location>
        <begin position="632"/>
        <end position="656"/>
    </location>
</feature>
<feature type="compositionally biased region" description="Basic and acidic residues" evidence="1">
    <location>
        <begin position="724"/>
        <end position="739"/>
    </location>
</feature>
<feature type="compositionally biased region" description="Polar residues" evidence="1">
    <location>
        <begin position="851"/>
        <end position="864"/>
    </location>
</feature>
<feature type="compositionally biased region" description="Low complexity" evidence="1">
    <location>
        <begin position="170"/>
        <end position="185"/>
    </location>
</feature>
<feature type="region of interest" description="Disordered" evidence="1">
    <location>
        <begin position="424"/>
        <end position="467"/>
    </location>
</feature>
<feature type="compositionally biased region" description="Polar residues" evidence="1">
    <location>
        <begin position="214"/>
        <end position="252"/>
    </location>
</feature>
<evidence type="ECO:0000313" key="3">
    <source>
        <dbReference type="EMBL" id="CAD7433535.1"/>
    </source>
</evidence>
<reference evidence="3" key="1">
    <citation type="submission" date="2020-11" db="EMBL/GenBank/DDBJ databases">
        <authorList>
            <person name="Tran Van P."/>
        </authorList>
    </citation>
    <scope>NUCLEOTIDE SEQUENCE</scope>
</reference>
<feature type="region of interest" description="Disordered" evidence="1">
    <location>
        <begin position="1219"/>
        <end position="1282"/>
    </location>
</feature>
<feature type="region of interest" description="Disordered" evidence="1">
    <location>
        <begin position="701"/>
        <end position="753"/>
    </location>
</feature>
<feature type="domain" description="VWFC" evidence="2">
    <location>
        <begin position="102"/>
        <end position="162"/>
    </location>
</feature>
<accession>A0A7R9EGG5</accession>
<dbReference type="SUPFAM" id="SSF57603">
    <property type="entry name" value="FnI-like domain"/>
    <property type="match status" value="2"/>
</dbReference>
<feature type="compositionally biased region" description="Polar residues" evidence="1">
    <location>
        <begin position="1241"/>
        <end position="1260"/>
    </location>
</feature>
<feature type="region of interest" description="Disordered" evidence="1">
    <location>
        <begin position="166"/>
        <end position="262"/>
    </location>
</feature>
<dbReference type="SMART" id="SM00214">
    <property type="entry name" value="VWC"/>
    <property type="match status" value="2"/>
</dbReference>
<gene>
    <name evidence="3" type="ORF">TMSB3V08_LOCUS10206</name>
</gene>
<proteinExistence type="predicted"/>